<name>A0A2T6BCL2_9RHOB</name>
<keyword evidence="9" id="KW-0067">ATP-binding</keyword>
<dbReference type="InterPro" id="IPR003594">
    <property type="entry name" value="HATPase_dom"/>
</dbReference>
<keyword evidence="10" id="KW-0812">Transmembrane</keyword>
<dbReference type="SMART" id="SM00387">
    <property type="entry name" value="HATPase_c"/>
    <property type="match status" value="1"/>
</dbReference>
<dbReference type="CDD" id="cd00082">
    <property type="entry name" value="HisKA"/>
    <property type="match status" value="1"/>
</dbReference>
<keyword evidence="8 13" id="KW-0418">Kinase</keyword>
<dbReference type="GO" id="GO:0000155">
    <property type="term" value="F:phosphorelay sensor kinase activity"/>
    <property type="evidence" value="ECO:0007669"/>
    <property type="project" value="InterPro"/>
</dbReference>
<dbReference type="InterPro" id="IPR050980">
    <property type="entry name" value="2C_sensor_his_kinase"/>
</dbReference>
<dbReference type="PROSITE" id="PS50885">
    <property type="entry name" value="HAMP"/>
    <property type="match status" value="1"/>
</dbReference>
<protein>
    <recommendedName>
        <fullName evidence="3">histidine kinase</fullName>
        <ecNumber evidence="3">2.7.13.3</ecNumber>
    </recommendedName>
</protein>
<dbReference type="InterPro" id="IPR005467">
    <property type="entry name" value="His_kinase_dom"/>
</dbReference>
<comment type="caution">
    <text evidence="13">The sequence shown here is derived from an EMBL/GenBank/DDBJ whole genome shotgun (WGS) entry which is preliminary data.</text>
</comment>
<dbReference type="OrthoDB" id="9804645at2"/>
<evidence type="ECO:0000256" key="5">
    <source>
        <dbReference type="ARBA" id="ARBA00022553"/>
    </source>
</evidence>
<evidence type="ECO:0000256" key="10">
    <source>
        <dbReference type="SAM" id="Phobius"/>
    </source>
</evidence>
<evidence type="ECO:0000256" key="8">
    <source>
        <dbReference type="ARBA" id="ARBA00022777"/>
    </source>
</evidence>
<sequence length="450" mass="48237">MIGRLHSFRASLGIRTQIIVLLVGTQVLAHAVTLGFMLHLSSEPDRRSEVIRDLSDPMLVALQLVDDGAPGFERLVQIDPRFSLAASAPDGAPLPEVDRLIAQTIPTGIADTVIPFTLAEDAGWPPAPRVQPFGLASPLADGRWLVFTPQPDLIARTMPRVASLLALSLLALPLMLLSIWAGGWLVAPIVRLSAATNTFARDISAPSIPEEGALEVRQAIIAFNKMQQELRQLIDDRSRTLASISHDMRTPLTRLRLRLETIDLAGEGHAFERDLSTLEKMIDDALSFMRSAHHTVSLERTDLTALCQTVVDGFLDQGHRVSLLRSDRVVVCCDITLTMRVLDNLLSNAAKHAGEATVIVGTDVASGRAKVVIADKGPGIPQDLMAFVQQPFNRLPAVASGDNADKGGFGLGLAIAGELMTRQSGSLELSANAPNGLKATLTFAPEGAPA</sequence>
<gene>
    <name evidence="13" type="ORF">C8N43_3843</name>
</gene>
<dbReference type="Pfam" id="PF02518">
    <property type="entry name" value="HATPase_c"/>
    <property type="match status" value="1"/>
</dbReference>
<feature type="domain" description="HAMP" evidence="12">
    <location>
        <begin position="183"/>
        <end position="235"/>
    </location>
</feature>
<evidence type="ECO:0000256" key="3">
    <source>
        <dbReference type="ARBA" id="ARBA00012438"/>
    </source>
</evidence>
<evidence type="ECO:0000256" key="4">
    <source>
        <dbReference type="ARBA" id="ARBA00022475"/>
    </source>
</evidence>
<keyword evidence="4" id="KW-1003">Cell membrane</keyword>
<comment type="subcellular location">
    <subcellularLocation>
        <location evidence="2">Cell membrane</location>
        <topology evidence="2">Multi-pass membrane protein</topology>
    </subcellularLocation>
</comment>
<dbReference type="InterPro" id="IPR003660">
    <property type="entry name" value="HAMP_dom"/>
</dbReference>
<evidence type="ECO:0000313" key="14">
    <source>
        <dbReference type="Proteomes" id="UP000243978"/>
    </source>
</evidence>
<dbReference type="AlphaFoldDB" id="A0A2T6BCL2"/>
<feature type="transmembrane region" description="Helical" evidence="10">
    <location>
        <begin position="164"/>
        <end position="187"/>
    </location>
</feature>
<keyword evidence="10" id="KW-1133">Transmembrane helix</keyword>
<dbReference type="SMART" id="SM00388">
    <property type="entry name" value="HisKA"/>
    <property type="match status" value="1"/>
</dbReference>
<dbReference type="InterPro" id="IPR003661">
    <property type="entry name" value="HisK_dim/P_dom"/>
</dbReference>
<keyword evidence="10" id="KW-0472">Membrane</keyword>
<evidence type="ECO:0000259" key="11">
    <source>
        <dbReference type="PROSITE" id="PS50109"/>
    </source>
</evidence>
<evidence type="ECO:0000256" key="6">
    <source>
        <dbReference type="ARBA" id="ARBA00022679"/>
    </source>
</evidence>
<reference evidence="13 14" key="1">
    <citation type="submission" date="2018-04" db="EMBL/GenBank/DDBJ databases">
        <title>Genomic Encyclopedia of Archaeal and Bacterial Type Strains, Phase II (KMG-II): from individual species to whole genera.</title>
        <authorList>
            <person name="Goeker M."/>
        </authorList>
    </citation>
    <scope>NUCLEOTIDE SEQUENCE [LARGE SCALE GENOMIC DNA]</scope>
    <source>
        <strain evidence="13 14">DSM 100977</strain>
    </source>
</reference>
<dbReference type="InterPro" id="IPR004358">
    <property type="entry name" value="Sig_transdc_His_kin-like_C"/>
</dbReference>
<dbReference type="RefSeq" id="WP_107847467.1">
    <property type="nucleotide sequence ID" value="NZ_QBKS01000003.1"/>
</dbReference>
<keyword evidence="14" id="KW-1185">Reference proteome</keyword>
<dbReference type="PRINTS" id="PR00344">
    <property type="entry name" value="BCTRLSENSOR"/>
</dbReference>
<feature type="domain" description="Histidine kinase" evidence="11">
    <location>
        <begin position="243"/>
        <end position="447"/>
    </location>
</feature>
<dbReference type="SUPFAM" id="SSF47384">
    <property type="entry name" value="Homodimeric domain of signal transducing histidine kinase"/>
    <property type="match status" value="1"/>
</dbReference>
<dbReference type="Pfam" id="PF00672">
    <property type="entry name" value="HAMP"/>
    <property type="match status" value="1"/>
</dbReference>
<dbReference type="EMBL" id="QBKS01000003">
    <property type="protein sequence ID" value="PTX53800.1"/>
    <property type="molecule type" value="Genomic_DNA"/>
</dbReference>
<dbReference type="SMART" id="SM00304">
    <property type="entry name" value="HAMP"/>
    <property type="match status" value="1"/>
</dbReference>
<dbReference type="Gene3D" id="3.30.565.10">
    <property type="entry name" value="Histidine kinase-like ATPase, C-terminal domain"/>
    <property type="match status" value="1"/>
</dbReference>
<dbReference type="InterPro" id="IPR036890">
    <property type="entry name" value="HATPase_C_sf"/>
</dbReference>
<proteinExistence type="predicted"/>
<dbReference type="SUPFAM" id="SSF55874">
    <property type="entry name" value="ATPase domain of HSP90 chaperone/DNA topoisomerase II/histidine kinase"/>
    <property type="match status" value="1"/>
</dbReference>
<evidence type="ECO:0000256" key="2">
    <source>
        <dbReference type="ARBA" id="ARBA00004651"/>
    </source>
</evidence>
<dbReference type="PANTHER" id="PTHR44936">
    <property type="entry name" value="SENSOR PROTEIN CREC"/>
    <property type="match status" value="1"/>
</dbReference>
<evidence type="ECO:0000256" key="9">
    <source>
        <dbReference type="ARBA" id="ARBA00022840"/>
    </source>
</evidence>
<keyword evidence="6" id="KW-0808">Transferase</keyword>
<keyword evidence="7" id="KW-0547">Nucleotide-binding</keyword>
<evidence type="ECO:0000259" key="12">
    <source>
        <dbReference type="PROSITE" id="PS50885"/>
    </source>
</evidence>
<dbReference type="Proteomes" id="UP000243978">
    <property type="component" value="Unassembled WGS sequence"/>
</dbReference>
<dbReference type="Gene3D" id="1.10.287.130">
    <property type="match status" value="1"/>
</dbReference>
<dbReference type="PANTHER" id="PTHR44936:SF10">
    <property type="entry name" value="SENSOR PROTEIN RSTB"/>
    <property type="match status" value="1"/>
</dbReference>
<comment type="catalytic activity">
    <reaction evidence="1">
        <text>ATP + protein L-histidine = ADP + protein N-phospho-L-histidine.</text>
        <dbReference type="EC" id="2.7.13.3"/>
    </reaction>
</comment>
<dbReference type="PROSITE" id="PS50109">
    <property type="entry name" value="HIS_KIN"/>
    <property type="match status" value="1"/>
</dbReference>
<evidence type="ECO:0000313" key="13">
    <source>
        <dbReference type="EMBL" id="PTX53800.1"/>
    </source>
</evidence>
<evidence type="ECO:0000256" key="1">
    <source>
        <dbReference type="ARBA" id="ARBA00000085"/>
    </source>
</evidence>
<evidence type="ECO:0000256" key="7">
    <source>
        <dbReference type="ARBA" id="ARBA00022741"/>
    </source>
</evidence>
<organism evidence="13 14">
    <name type="scientific">Litoreibacter ponti</name>
    <dbReference type="NCBI Taxonomy" id="1510457"/>
    <lineage>
        <taxon>Bacteria</taxon>
        <taxon>Pseudomonadati</taxon>
        <taxon>Pseudomonadota</taxon>
        <taxon>Alphaproteobacteria</taxon>
        <taxon>Rhodobacterales</taxon>
        <taxon>Roseobacteraceae</taxon>
        <taxon>Litoreibacter</taxon>
    </lineage>
</organism>
<accession>A0A2T6BCL2</accession>
<keyword evidence="5" id="KW-0597">Phosphoprotein</keyword>
<dbReference type="InterPro" id="IPR036097">
    <property type="entry name" value="HisK_dim/P_sf"/>
</dbReference>
<dbReference type="GO" id="GO:0005524">
    <property type="term" value="F:ATP binding"/>
    <property type="evidence" value="ECO:0007669"/>
    <property type="project" value="UniProtKB-KW"/>
</dbReference>
<dbReference type="EC" id="2.7.13.3" evidence="3"/>
<dbReference type="GO" id="GO:0005886">
    <property type="term" value="C:plasma membrane"/>
    <property type="evidence" value="ECO:0007669"/>
    <property type="project" value="UniProtKB-SubCell"/>
</dbReference>